<gene>
    <name evidence="2" type="ORF">HII31_13296</name>
</gene>
<dbReference type="AlphaFoldDB" id="A0A8H6R7N1"/>
<reference evidence="2" key="1">
    <citation type="submission" date="2020-04" db="EMBL/GenBank/DDBJ databases">
        <title>Draft genome resource of the tomato pathogen Pseudocercospora fuligena.</title>
        <authorList>
            <person name="Zaccaron A."/>
        </authorList>
    </citation>
    <scope>NUCLEOTIDE SEQUENCE</scope>
    <source>
        <strain evidence="2">PF001</strain>
    </source>
</reference>
<feature type="compositionally biased region" description="Basic and acidic residues" evidence="1">
    <location>
        <begin position="1"/>
        <end position="11"/>
    </location>
</feature>
<feature type="region of interest" description="Disordered" evidence="1">
    <location>
        <begin position="1"/>
        <end position="43"/>
    </location>
</feature>
<feature type="region of interest" description="Disordered" evidence="1">
    <location>
        <begin position="61"/>
        <end position="86"/>
    </location>
</feature>
<comment type="caution">
    <text evidence="2">The sequence shown here is derived from an EMBL/GenBank/DDBJ whole genome shotgun (WGS) entry which is preliminary data.</text>
</comment>
<proteinExistence type="predicted"/>
<keyword evidence="3" id="KW-1185">Reference proteome</keyword>
<name>A0A8H6R7N1_9PEZI</name>
<organism evidence="2 3">
    <name type="scientific">Pseudocercospora fuligena</name>
    <dbReference type="NCBI Taxonomy" id="685502"/>
    <lineage>
        <taxon>Eukaryota</taxon>
        <taxon>Fungi</taxon>
        <taxon>Dikarya</taxon>
        <taxon>Ascomycota</taxon>
        <taxon>Pezizomycotina</taxon>
        <taxon>Dothideomycetes</taxon>
        <taxon>Dothideomycetidae</taxon>
        <taxon>Mycosphaerellales</taxon>
        <taxon>Mycosphaerellaceae</taxon>
        <taxon>Pseudocercospora</taxon>
    </lineage>
</organism>
<protein>
    <submittedName>
        <fullName evidence="2">Uncharacterized protein</fullName>
    </submittedName>
</protein>
<dbReference type="EMBL" id="JABCIY010000338">
    <property type="protein sequence ID" value="KAF7185317.1"/>
    <property type="molecule type" value="Genomic_DNA"/>
</dbReference>
<sequence>MDSNKANREAEGLQAVENNDYPEVVPGSHSPYERRSSLNSPQPYIAPEQARDVKQHYSPNAVPVAGGYFPDGTQGTHSPAPPSYQG</sequence>
<evidence type="ECO:0000256" key="1">
    <source>
        <dbReference type="SAM" id="MobiDB-lite"/>
    </source>
</evidence>
<accession>A0A8H6R7N1</accession>
<dbReference type="Proteomes" id="UP000660729">
    <property type="component" value="Unassembled WGS sequence"/>
</dbReference>
<evidence type="ECO:0000313" key="2">
    <source>
        <dbReference type="EMBL" id="KAF7185317.1"/>
    </source>
</evidence>
<evidence type="ECO:0000313" key="3">
    <source>
        <dbReference type="Proteomes" id="UP000660729"/>
    </source>
</evidence>